<reference evidence="1 2" key="1">
    <citation type="submission" date="2016-10" db="EMBL/GenBank/DDBJ databases">
        <authorList>
            <person name="de Groot N.N."/>
        </authorList>
    </citation>
    <scope>NUCLEOTIDE SEQUENCE [LARGE SCALE GENOMIC DNA]</scope>
    <source>
        <strain evidence="1 2">CPCC 201354</strain>
    </source>
</reference>
<protein>
    <submittedName>
        <fullName evidence="1">Maleate isomerase</fullName>
    </submittedName>
</protein>
<organism evidence="1 2">
    <name type="scientific">Sinosporangium album</name>
    <dbReference type="NCBI Taxonomy" id="504805"/>
    <lineage>
        <taxon>Bacteria</taxon>
        <taxon>Bacillati</taxon>
        <taxon>Actinomycetota</taxon>
        <taxon>Actinomycetes</taxon>
        <taxon>Streptosporangiales</taxon>
        <taxon>Streptosporangiaceae</taxon>
        <taxon>Sinosporangium</taxon>
    </lineage>
</organism>
<evidence type="ECO:0000313" key="2">
    <source>
        <dbReference type="Proteomes" id="UP000198923"/>
    </source>
</evidence>
<dbReference type="STRING" id="504805.SAMN05421505_12914"/>
<name>A0A1G8GTR9_9ACTN</name>
<evidence type="ECO:0000313" key="1">
    <source>
        <dbReference type="EMBL" id="SDH97798.1"/>
    </source>
</evidence>
<dbReference type="Pfam" id="PF17645">
    <property type="entry name" value="Amdase"/>
    <property type="match status" value="1"/>
</dbReference>
<accession>A0A1G8GTR9</accession>
<keyword evidence="2" id="KW-1185">Reference proteome</keyword>
<keyword evidence="1" id="KW-0413">Isomerase</keyword>
<dbReference type="PANTHER" id="PTHR40267">
    <property type="entry name" value="BLR3294 PROTEIN"/>
    <property type="match status" value="1"/>
</dbReference>
<dbReference type="InterPro" id="IPR053714">
    <property type="entry name" value="Iso_Racemase_Enz_sf"/>
</dbReference>
<dbReference type="Gene3D" id="3.40.50.12500">
    <property type="match status" value="1"/>
</dbReference>
<dbReference type="AlphaFoldDB" id="A0A1G8GTR9"/>
<dbReference type="PANTHER" id="PTHR40267:SF1">
    <property type="entry name" value="BLR3294 PROTEIN"/>
    <property type="match status" value="1"/>
</dbReference>
<sequence>MTLQQALDLSVTNPRSPEHIGVLVPWANVVVETELPQWGRGRMVWHYARLVPAHGGTALDEDFLSGLVEAVPETLHQLSRLSLDRVYLACTSAAFTRLDRLAEVTAGSPVRVVSAFEAILAQLRAYGVQKIALATPYPREVTEAEVTQFAERDVIVTGSVSLGLADRYAEVSVHEQVALVDQLGKEALQHADAVVLSCTGWPTRAAIKMLRRRLGRLVTSSNAAIALHALQERP</sequence>
<dbReference type="RefSeq" id="WP_093173555.1">
    <property type="nucleotide sequence ID" value="NZ_FNCN01000029.1"/>
</dbReference>
<dbReference type="GO" id="GO:0016853">
    <property type="term" value="F:isomerase activity"/>
    <property type="evidence" value="ECO:0007669"/>
    <property type="project" value="UniProtKB-KW"/>
</dbReference>
<dbReference type="InterPro" id="IPR026286">
    <property type="entry name" value="MaiA/AMDase"/>
</dbReference>
<dbReference type="OrthoDB" id="3522703at2"/>
<proteinExistence type="predicted"/>
<dbReference type="EMBL" id="FNCN01000029">
    <property type="protein sequence ID" value="SDH97798.1"/>
    <property type="molecule type" value="Genomic_DNA"/>
</dbReference>
<gene>
    <name evidence="1" type="ORF">SAMN05421505_12914</name>
</gene>
<dbReference type="Proteomes" id="UP000198923">
    <property type="component" value="Unassembled WGS sequence"/>
</dbReference>